<evidence type="ECO:0000313" key="1">
    <source>
        <dbReference type="EMBL" id="GFH58298.1"/>
    </source>
</evidence>
<keyword evidence="2" id="KW-1185">Reference proteome</keyword>
<reference evidence="1 2" key="1">
    <citation type="journal article" date="2021" name="Sci. Rep.">
        <title>The genome of the diatom Chaetoceros tenuissimus carries an ancient integrated fragment of an extant virus.</title>
        <authorList>
            <person name="Hongo Y."/>
            <person name="Kimura K."/>
            <person name="Takaki Y."/>
            <person name="Yoshida Y."/>
            <person name="Baba S."/>
            <person name="Kobayashi G."/>
            <person name="Nagasaki K."/>
            <person name="Hano T."/>
            <person name="Tomaru Y."/>
        </authorList>
    </citation>
    <scope>NUCLEOTIDE SEQUENCE [LARGE SCALE GENOMIC DNA]</scope>
    <source>
        <strain evidence="1 2">NIES-3715</strain>
    </source>
</reference>
<gene>
    <name evidence="1" type="ORF">CTEN210_14774</name>
</gene>
<proteinExistence type="predicted"/>
<evidence type="ECO:0008006" key="3">
    <source>
        <dbReference type="Google" id="ProtNLM"/>
    </source>
</evidence>
<name>A0AAD3D5S0_9STRA</name>
<organism evidence="1 2">
    <name type="scientific">Chaetoceros tenuissimus</name>
    <dbReference type="NCBI Taxonomy" id="426638"/>
    <lineage>
        <taxon>Eukaryota</taxon>
        <taxon>Sar</taxon>
        <taxon>Stramenopiles</taxon>
        <taxon>Ochrophyta</taxon>
        <taxon>Bacillariophyta</taxon>
        <taxon>Coscinodiscophyceae</taxon>
        <taxon>Chaetocerotophycidae</taxon>
        <taxon>Chaetocerotales</taxon>
        <taxon>Chaetocerotaceae</taxon>
        <taxon>Chaetoceros</taxon>
    </lineage>
</organism>
<evidence type="ECO:0000313" key="2">
    <source>
        <dbReference type="Proteomes" id="UP001054902"/>
    </source>
</evidence>
<dbReference type="EMBL" id="BLLK01000062">
    <property type="protein sequence ID" value="GFH58298.1"/>
    <property type="molecule type" value="Genomic_DNA"/>
</dbReference>
<accession>A0AAD3D5S0</accession>
<sequence length="513" mass="58769">MFQFRNLKIILVVVYVSALLQVVHLSNVISLQGEIVSEEIFYSLSIELSPGKEVNVLNSAFHNFNLLGINKTTESISNDQIQIESKFLSSDQRKLEPDKDDRVLALLYPQGFGTGGYRNQIIKFLSFITYAVEQKFEYILHDSLQFETKINGQRTPIPFELLFDVGFWNAYNGTDERSQRVPKLVGYSEDGNYTCWLRQNYTQKNTNQEKIPILEQAISRGFSKLVYDKAVGIATQKDHSKFRALDVLEQAQNCVGRPNVYGGGRQGGRLWKSYMETIRLIHKKKRQGQNIEYPYRLDEEVTKALIPRKEWRDLAMTCIPSKNYMSIHVRMEMDMISHKCGKTMSKNLTKLFHQVEDLLDSEAVKDRIKVDYVSLALHRKEMESKRGEGYNTYKEYAIENLAVLNHYTQNGSTANGINTLSNRAVIECGHELVQKYYLQNPNIADHGDILDSIINFYILVHSNVFIGVRNSSFSAGVWMARFLLGKGSTNYEYTSDGIMPLENGGRPPEHQAC</sequence>
<protein>
    <recommendedName>
        <fullName evidence="3">O-fucosyltransferase family protein</fullName>
    </recommendedName>
</protein>
<dbReference type="AlphaFoldDB" id="A0AAD3D5S0"/>
<dbReference type="Gene3D" id="3.40.50.11350">
    <property type="match status" value="1"/>
</dbReference>
<comment type="caution">
    <text evidence="1">The sequence shown here is derived from an EMBL/GenBank/DDBJ whole genome shotgun (WGS) entry which is preliminary data.</text>
</comment>
<dbReference type="Proteomes" id="UP001054902">
    <property type="component" value="Unassembled WGS sequence"/>
</dbReference>